<proteinExistence type="predicted"/>
<evidence type="ECO:0000256" key="1">
    <source>
        <dbReference type="SAM" id="Coils"/>
    </source>
</evidence>
<evidence type="ECO:0000313" key="2">
    <source>
        <dbReference type="EMBL" id="KAF5318376.1"/>
    </source>
</evidence>
<feature type="coiled-coil region" evidence="1">
    <location>
        <begin position="81"/>
        <end position="122"/>
    </location>
</feature>
<dbReference type="AlphaFoldDB" id="A0A8H5B8U6"/>
<keyword evidence="1" id="KW-0175">Coiled coil</keyword>
<protein>
    <submittedName>
        <fullName evidence="2">Uncharacterized protein</fullName>
    </submittedName>
</protein>
<gene>
    <name evidence="2" type="ORF">D9611_013901</name>
</gene>
<accession>A0A8H5B8U6</accession>
<organism evidence="2 3">
    <name type="scientific">Ephemerocybe angulata</name>
    <dbReference type="NCBI Taxonomy" id="980116"/>
    <lineage>
        <taxon>Eukaryota</taxon>
        <taxon>Fungi</taxon>
        <taxon>Dikarya</taxon>
        <taxon>Basidiomycota</taxon>
        <taxon>Agaricomycotina</taxon>
        <taxon>Agaricomycetes</taxon>
        <taxon>Agaricomycetidae</taxon>
        <taxon>Agaricales</taxon>
        <taxon>Agaricineae</taxon>
        <taxon>Psathyrellaceae</taxon>
        <taxon>Ephemerocybe</taxon>
    </lineage>
</organism>
<sequence length="133" mass="14522">MKNRTRGGIGEATCLRYKSVIYCPSIGQKKQVANYTANFAKRVSKRVDESITSLPSQAALPAKAGSPFLSNSPSFGSEAELARLKKLVEDQEKDILKKDQEISNLKETIAALRTAQEEASSQQQVAHNVLGQL</sequence>
<reference evidence="2 3" key="1">
    <citation type="journal article" date="2020" name="ISME J.">
        <title>Uncovering the hidden diversity of litter-decomposition mechanisms in mushroom-forming fungi.</title>
        <authorList>
            <person name="Floudas D."/>
            <person name="Bentzer J."/>
            <person name="Ahren D."/>
            <person name="Johansson T."/>
            <person name="Persson P."/>
            <person name="Tunlid A."/>
        </authorList>
    </citation>
    <scope>NUCLEOTIDE SEQUENCE [LARGE SCALE GENOMIC DNA]</scope>
    <source>
        <strain evidence="2 3">CBS 175.51</strain>
    </source>
</reference>
<evidence type="ECO:0000313" key="3">
    <source>
        <dbReference type="Proteomes" id="UP000541558"/>
    </source>
</evidence>
<comment type="caution">
    <text evidence="2">The sequence shown here is derived from an EMBL/GenBank/DDBJ whole genome shotgun (WGS) entry which is preliminary data.</text>
</comment>
<dbReference type="Proteomes" id="UP000541558">
    <property type="component" value="Unassembled WGS sequence"/>
</dbReference>
<keyword evidence="3" id="KW-1185">Reference proteome</keyword>
<name>A0A8H5B8U6_9AGAR</name>
<dbReference type="EMBL" id="JAACJK010000178">
    <property type="protein sequence ID" value="KAF5318376.1"/>
    <property type="molecule type" value="Genomic_DNA"/>
</dbReference>